<evidence type="ECO:0000256" key="3">
    <source>
        <dbReference type="ARBA" id="ARBA00023163"/>
    </source>
</evidence>
<proteinExistence type="predicted"/>
<evidence type="ECO:0000256" key="2">
    <source>
        <dbReference type="ARBA" id="ARBA00023125"/>
    </source>
</evidence>
<dbReference type="PROSITE" id="PS00041">
    <property type="entry name" value="HTH_ARAC_FAMILY_1"/>
    <property type="match status" value="1"/>
</dbReference>
<keyword evidence="3" id="KW-0804">Transcription</keyword>
<dbReference type="PRINTS" id="PR00032">
    <property type="entry name" value="HTHARAC"/>
</dbReference>
<keyword evidence="2 5" id="KW-0238">DNA-binding</keyword>
<dbReference type="PANTHER" id="PTHR43280">
    <property type="entry name" value="ARAC-FAMILY TRANSCRIPTIONAL REGULATOR"/>
    <property type="match status" value="1"/>
</dbReference>
<protein>
    <submittedName>
        <fullName evidence="5">AraC-like DNA-binding protein</fullName>
    </submittedName>
</protein>
<dbReference type="SUPFAM" id="SSF46689">
    <property type="entry name" value="Homeodomain-like"/>
    <property type="match status" value="2"/>
</dbReference>
<dbReference type="Proteomes" id="UP000252415">
    <property type="component" value="Unassembled WGS sequence"/>
</dbReference>
<dbReference type="InterPro" id="IPR018062">
    <property type="entry name" value="HTH_AraC-typ_CS"/>
</dbReference>
<evidence type="ECO:0000259" key="4">
    <source>
        <dbReference type="PROSITE" id="PS01124"/>
    </source>
</evidence>
<feature type="domain" description="HTH araC/xylS-type" evidence="4">
    <location>
        <begin position="115"/>
        <end position="213"/>
    </location>
</feature>
<reference evidence="5 6" key="1">
    <citation type="submission" date="2018-07" db="EMBL/GenBank/DDBJ databases">
        <title>Genomic Encyclopedia of Type Strains, Phase III (KMG-III): the genomes of soil and plant-associated and newly described type strains.</title>
        <authorList>
            <person name="Whitman W."/>
        </authorList>
    </citation>
    <scope>NUCLEOTIDE SEQUENCE [LARGE SCALE GENOMIC DNA]</scope>
    <source>
        <strain evidence="5 6">CECT 7506</strain>
    </source>
</reference>
<accession>A0A368VSN1</accession>
<dbReference type="Pfam" id="PF02311">
    <property type="entry name" value="AraC_binding"/>
    <property type="match status" value="1"/>
</dbReference>
<dbReference type="PANTHER" id="PTHR43280:SF28">
    <property type="entry name" value="HTH-TYPE TRANSCRIPTIONAL ACTIVATOR RHAS"/>
    <property type="match status" value="1"/>
</dbReference>
<dbReference type="InterPro" id="IPR009057">
    <property type="entry name" value="Homeodomain-like_sf"/>
</dbReference>
<dbReference type="SMART" id="SM00342">
    <property type="entry name" value="HTH_ARAC"/>
    <property type="match status" value="1"/>
</dbReference>
<gene>
    <name evidence="5" type="ORF">DFP97_11625</name>
</gene>
<dbReference type="SUPFAM" id="SSF51215">
    <property type="entry name" value="Regulatory protein AraC"/>
    <property type="match status" value="1"/>
</dbReference>
<keyword evidence="1" id="KW-0805">Transcription regulation</keyword>
<dbReference type="GO" id="GO:0043565">
    <property type="term" value="F:sequence-specific DNA binding"/>
    <property type="evidence" value="ECO:0007669"/>
    <property type="project" value="InterPro"/>
</dbReference>
<evidence type="ECO:0000313" key="5">
    <source>
        <dbReference type="EMBL" id="RCW42463.1"/>
    </source>
</evidence>
<dbReference type="InterPro" id="IPR003313">
    <property type="entry name" value="AraC-bd"/>
</dbReference>
<keyword evidence="6" id="KW-1185">Reference proteome</keyword>
<sequence length="227" mass="25851">MELHSGTGFLYGPGVPQQYYADSIQPWDIRWVHFTARGLGTLLQGRGEREPWLFSWAGVERLDQLWSELLDYNMPPMQEGAARLSAITYEMIALIVQHAEAIEGIPKPGMRDRLTETAEWIDSHCREPLTLEQMASQASCSPSHFSRQFHSLIGKTPIEYLTECRILQSKTLLVSSNMTIKNIAELVGFANSTYFIQRFRKLEGMTPEQFRILRGAGNNNNLTNKTE</sequence>
<dbReference type="AlphaFoldDB" id="A0A368VSN1"/>
<dbReference type="Pfam" id="PF12833">
    <property type="entry name" value="HTH_18"/>
    <property type="match status" value="1"/>
</dbReference>
<comment type="caution">
    <text evidence="5">The sequence shown here is derived from an EMBL/GenBank/DDBJ whole genome shotgun (WGS) entry which is preliminary data.</text>
</comment>
<name>A0A368VSN1_9BACL</name>
<dbReference type="PROSITE" id="PS01124">
    <property type="entry name" value="HTH_ARAC_FAMILY_2"/>
    <property type="match status" value="1"/>
</dbReference>
<evidence type="ECO:0000313" key="6">
    <source>
        <dbReference type="Proteomes" id="UP000252415"/>
    </source>
</evidence>
<evidence type="ECO:0000256" key="1">
    <source>
        <dbReference type="ARBA" id="ARBA00023015"/>
    </source>
</evidence>
<dbReference type="InterPro" id="IPR037923">
    <property type="entry name" value="HTH-like"/>
</dbReference>
<dbReference type="EMBL" id="QPJD01000016">
    <property type="protein sequence ID" value="RCW42463.1"/>
    <property type="molecule type" value="Genomic_DNA"/>
</dbReference>
<dbReference type="InterPro" id="IPR018060">
    <property type="entry name" value="HTH_AraC"/>
</dbReference>
<dbReference type="Gene3D" id="1.10.10.60">
    <property type="entry name" value="Homeodomain-like"/>
    <property type="match status" value="2"/>
</dbReference>
<dbReference type="InterPro" id="IPR020449">
    <property type="entry name" value="Tscrpt_reg_AraC-type_HTH"/>
</dbReference>
<organism evidence="5 6">
    <name type="scientific">Paenibacillus prosopidis</name>
    <dbReference type="NCBI Taxonomy" id="630520"/>
    <lineage>
        <taxon>Bacteria</taxon>
        <taxon>Bacillati</taxon>
        <taxon>Bacillota</taxon>
        <taxon>Bacilli</taxon>
        <taxon>Bacillales</taxon>
        <taxon>Paenibacillaceae</taxon>
        <taxon>Paenibacillus</taxon>
    </lineage>
</organism>
<dbReference type="GO" id="GO:0003700">
    <property type="term" value="F:DNA-binding transcription factor activity"/>
    <property type="evidence" value="ECO:0007669"/>
    <property type="project" value="InterPro"/>
</dbReference>